<feature type="region of interest" description="Disordered" evidence="1">
    <location>
        <begin position="102"/>
        <end position="137"/>
    </location>
</feature>
<proteinExistence type="predicted"/>
<organism evidence="2 3">
    <name type="scientific">Gossypium lobatum</name>
    <dbReference type="NCBI Taxonomy" id="34289"/>
    <lineage>
        <taxon>Eukaryota</taxon>
        <taxon>Viridiplantae</taxon>
        <taxon>Streptophyta</taxon>
        <taxon>Embryophyta</taxon>
        <taxon>Tracheophyta</taxon>
        <taxon>Spermatophyta</taxon>
        <taxon>Magnoliopsida</taxon>
        <taxon>eudicotyledons</taxon>
        <taxon>Gunneridae</taxon>
        <taxon>Pentapetalae</taxon>
        <taxon>rosids</taxon>
        <taxon>malvids</taxon>
        <taxon>Malvales</taxon>
        <taxon>Malvaceae</taxon>
        <taxon>Malvoideae</taxon>
        <taxon>Gossypium</taxon>
    </lineage>
</organism>
<evidence type="ECO:0000256" key="1">
    <source>
        <dbReference type="SAM" id="MobiDB-lite"/>
    </source>
</evidence>
<name>A0A7J8LPC9_9ROSI</name>
<evidence type="ECO:0000313" key="3">
    <source>
        <dbReference type="Proteomes" id="UP000593572"/>
    </source>
</evidence>
<keyword evidence="3" id="KW-1185">Reference proteome</keyword>
<accession>A0A7J8LPC9</accession>
<reference evidence="2 3" key="1">
    <citation type="journal article" date="2019" name="Genome Biol. Evol.">
        <title>Insights into the evolution of the New World diploid cottons (Gossypium, subgenus Houzingenia) based on genome sequencing.</title>
        <authorList>
            <person name="Grover C.E."/>
            <person name="Arick M.A. 2nd"/>
            <person name="Thrash A."/>
            <person name="Conover J.L."/>
            <person name="Sanders W.S."/>
            <person name="Peterson D.G."/>
            <person name="Frelichowski J.E."/>
            <person name="Scheffler J.A."/>
            <person name="Scheffler B.E."/>
            <person name="Wendel J.F."/>
        </authorList>
    </citation>
    <scope>NUCLEOTIDE SEQUENCE [LARGE SCALE GENOMIC DNA]</scope>
    <source>
        <strain evidence="2">157</strain>
        <tissue evidence="2">Leaf</tissue>
    </source>
</reference>
<feature type="compositionally biased region" description="Basic residues" evidence="1">
    <location>
        <begin position="110"/>
        <end position="124"/>
    </location>
</feature>
<protein>
    <recommendedName>
        <fullName evidence="4">Aminotransferase-like plant mobile domain-containing protein</fullName>
    </recommendedName>
</protein>
<comment type="caution">
    <text evidence="2">The sequence shown here is derived from an EMBL/GenBank/DDBJ whole genome shotgun (WGS) entry which is preliminary data.</text>
</comment>
<sequence>MHTFHLPCDECTITLEDIQLQLGLPVDGPIVTGSIHTANWKDHHKNQNRWLHATTTIMGAVPAAIFTSSNGLPLYILTCNKYEFLPTREPIFTPELHGKSYLLDEDARGRPPHTRRPRRAPRNPRRGDHNRVDNAGPSFTLAQESTLMVTTPPGQYYTPIPLAFLTTTILTTTYRLSMFGALTWHPIVTPPVHWTQYSYTITPMVSQTPLGSLLYQGGPSLQPPIPRSEDT</sequence>
<dbReference type="AlphaFoldDB" id="A0A7J8LPC9"/>
<evidence type="ECO:0000313" key="2">
    <source>
        <dbReference type="EMBL" id="MBA0554285.1"/>
    </source>
</evidence>
<evidence type="ECO:0008006" key="4">
    <source>
        <dbReference type="Google" id="ProtNLM"/>
    </source>
</evidence>
<gene>
    <name evidence="2" type="ORF">Golob_013399</name>
</gene>
<dbReference type="EMBL" id="JABEZX010000004">
    <property type="protein sequence ID" value="MBA0554285.1"/>
    <property type="molecule type" value="Genomic_DNA"/>
</dbReference>
<dbReference type="Proteomes" id="UP000593572">
    <property type="component" value="Unassembled WGS sequence"/>
</dbReference>